<dbReference type="KEGG" id="poz:I0K15_02035"/>
<organism evidence="3 4">
    <name type="scientific">Pontivivens ytuae</name>
    <dbReference type="NCBI Taxonomy" id="2789856"/>
    <lineage>
        <taxon>Bacteria</taxon>
        <taxon>Pseudomonadati</taxon>
        <taxon>Pseudomonadota</taxon>
        <taxon>Alphaproteobacteria</taxon>
        <taxon>Rhodobacterales</taxon>
        <taxon>Paracoccaceae</taxon>
        <taxon>Pontivivens</taxon>
    </lineage>
</organism>
<accession>A0A7S9LTQ5</accession>
<evidence type="ECO:0000256" key="1">
    <source>
        <dbReference type="ARBA" id="ARBA00005953"/>
    </source>
</evidence>
<keyword evidence="2" id="KW-0378">Hydrolase</keyword>
<dbReference type="InterPro" id="IPR029069">
    <property type="entry name" value="HotDog_dom_sf"/>
</dbReference>
<evidence type="ECO:0000313" key="4">
    <source>
        <dbReference type="Proteomes" id="UP000594800"/>
    </source>
</evidence>
<dbReference type="EMBL" id="CP064942">
    <property type="protein sequence ID" value="QPH54585.1"/>
    <property type="molecule type" value="Genomic_DNA"/>
</dbReference>
<keyword evidence="4" id="KW-1185">Reference proteome</keyword>
<dbReference type="PANTHER" id="PTHR31793:SF27">
    <property type="entry name" value="NOVEL THIOESTERASE SUPERFAMILY DOMAIN AND SAPOSIN A-TYPE DOMAIN CONTAINING PROTEIN (0610012H03RIK)"/>
    <property type="match status" value="1"/>
</dbReference>
<dbReference type="CDD" id="cd00586">
    <property type="entry name" value="4HBT"/>
    <property type="match status" value="1"/>
</dbReference>
<dbReference type="GO" id="GO:0047617">
    <property type="term" value="F:fatty acyl-CoA hydrolase activity"/>
    <property type="evidence" value="ECO:0007669"/>
    <property type="project" value="TreeGrafter"/>
</dbReference>
<name>A0A7S9LTQ5_9RHOB</name>
<sequence length="145" mass="15759">MTRPAPATRAAYRHFVTMATRWRDNDVYAHMNNAVFYEYVDSVVNGWIVGTGTLEIPHGPVVGLVVQSDCIFHASLGFPTPVTGGLRVGKVGRSSVRYEVGLFDGAADSASAEAGFTHVYVDSTTRRPVELPEPFRAAVESLQTD</sequence>
<dbReference type="InterPro" id="IPR050563">
    <property type="entry name" value="4-hydroxybenzoyl-CoA_TE"/>
</dbReference>
<proteinExistence type="inferred from homology"/>
<reference evidence="3 4" key="1">
    <citation type="submission" date="2020-11" db="EMBL/GenBank/DDBJ databases">
        <title>Description of Pontivivens ytuae sp. nov. isolated from deep sea sediment of Mariana Trench.</title>
        <authorList>
            <person name="Wang Z."/>
            <person name="Sun Q.-L."/>
            <person name="Xu X.-D."/>
            <person name="Tang Y.-Z."/>
            <person name="Zhang J."/>
        </authorList>
    </citation>
    <scope>NUCLEOTIDE SEQUENCE [LARGE SCALE GENOMIC DNA]</scope>
    <source>
        <strain evidence="3 4">MT2928</strain>
    </source>
</reference>
<dbReference type="Pfam" id="PF13279">
    <property type="entry name" value="4HBT_2"/>
    <property type="match status" value="1"/>
</dbReference>
<dbReference type="AlphaFoldDB" id="A0A7S9LTQ5"/>
<comment type="similarity">
    <text evidence="1">Belongs to the 4-hydroxybenzoyl-CoA thioesterase family.</text>
</comment>
<dbReference type="RefSeq" id="WP_196103794.1">
    <property type="nucleotide sequence ID" value="NZ_CP064942.1"/>
</dbReference>
<dbReference type="PANTHER" id="PTHR31793">
    <property type="entry name" value="4-HYDROXYBENZOYL-COA THIOESTERASE FAMILY MEMBER"/>
    <property type="match status" value="1"/>
</dbReference>
<dbReference type="Proteomes" id="UP000594800">
    <property type="component" value="Chromosome"/>
</dbReference>
<gene>
    <name evidence="3" type="ORF">I0K15_02035</name>
</gene>
<evidence type="ECO:0000313" key="3">
    <source>
        <dbReference type="EMBL" id="QPH54585.1"/>
    </source>
</evidence>
<protein>
    <submittedName>
        <fullName evidence="3">Thioesterase family protein</fullName>
    </submittedName>
</protein>
<dbReference type="Gene3D" id="3.10.129.10">
    <property type="entry name" value="Hotdog Thioesterase"/>
    <property type="match status" value="1"/>
</dbReference>
<dbReference type="SUPFAM" id="SSF54637">
    <property type="entry name" value="Thioesterase/thiol ester dehydrase-isomerase"/>
    <property type="match status" value="1"/>
</dbReference>
<evidence type="ECO:0000256" key="2">
    <source>
        <dbReference type="ARBA" id="ARBA00022801"/>
    </source>
</evidence>